<organism evidence="5 6">
    <name type="scientific">Kutzneria viridogrisea</name>
    <dbReference type="NCBI Taxonomy" id="47990"/>
    <lineage>
        <taxon>Bacteria</taxon>
        <taxon>Bacillati</taxon>
        <taxon>Actinomycetota</taxon>
        <taxon>Actinomycetes</taxon>
        <taxon>Pseudonocardiales</taxon>
        <taxon>Pseudonocardiaceae</taxon>
        <taxon>Kutzneria</taxon>
    </lineage>
</organism>
<dbReference type="PANTHER" id="PTHR12215:SF10">
    <property type="entry name" value="L-AMINOADIPATE-SEMIALDEHYDE DEHYDROGENASE-PHOSPHOPANTETHEINYL TRANSFERASE"/>
    <property type="match status" value="1"/>
</dbReference>
<evidence type="ECO:0000259" key="3">
    <source>
        <dbReference type="Pfam" id="PF01648"/>
    </source>
</evidence>
<gene>
    <name evidence="5" type="ORF">BC739_009228</name>
</gene>
<dbReference type="Pfam" id="PF22624">
    <property type="entry name" value="AASDHPPT_N"/>
    <property type="match status" value="1"/>
</dbReference>
<comment type="similarity">
    <text evidence="1">Belongs to the P-Pant transferase superfamily. Gsp/Sfp/HetI/AcpT family.</text>
</comment>
<evidence type="ECO:0000313" key="5">
    <source>
        <dbReference type="EMBL" id="MBA8931969.1"/>
    </source>
</evidence>
<evidence type="ECO:0000256" key="1">
    <source>
        <dbReference type="ARBA" id="ARBA00010990"/>
    </source>
</evidence>
<dbReference type="Proteomes" id="UP000517916">
    <property type="component" value="Unassembled WGS sequence"/>
</dbReference>
<protein>
    <submittedName>
        <fullName evidence="5">4'-phosphopantetheinyl transferase</fullName>
        <ecNumber evidence="5">2.7.8.-</ecNumber>
    </submittedName>
</protein>
<comment type="caution">
    <text evidence="5">The sequence shown here is derived from an EMBL/GenBank/DDBJ whole genome shotgun (WGS) entry which is preliminary data.</text>
</comment>
<dbReference type="InterPro" id="IPR055066">
    <property type="entry name" value="AASDHPPT_N"/>
</dbReference>
<dbReference type="SUPFAM" id="SSF56214">
    <property type="entry name" value="4'-phosphopantetheinyl transferase"/>
    <property type="match status" value="2"/>
</dbReference>
<feature type="domain" description="4'-phosphopantetheinyl transferase" evidence="3">
    <location>
        <begin position="117"/>
        <end position="222"/>
    </location>
</feature>
<reference evidence="5 6" key="1">
    <citation type="submission" date="2020-08" db="EMBL/GenBank/DDBJ databases">
        <title>Genomic Encyclopedia of Archaeal and Bacterial Type Strains, Phase II (KMG-II): from individual species to whole genera.</title>
        <authorList>
            <person name="Goeker M."/>
        </authorList>
    </citation>
    <scope>NUCLEOTIDE SEQUENCE [LARGE SCALE GENOMIC DNA]</scope>
    <source>
        <strain evidence="5 6">DSM 43850</strain>
    </source>
</reference>
<proteinExistence type="inferred from homology"/>
<evidence type="ECO:0000259" key="4">
    <source>
        <dbReference type="Pfam" id="PF22624"/>
    </source>
</evidence>
<sequence length="242" mass="26613">MSSSPLHDEECQVWWARPDQVDEQRMLAVVSEAERARAQRYHRPVDRLRSLTGCWLLRTVLAANLGVDARQVVLDRTCSDCGLQHGRPRLLSGMGVHLSVSHAGQRVAVAITRLGEVGVDVEHLRTDGPPFDEELAENTLSAQELKALLAAAPEDRHTDFLRLWVRKEALLKATGHGLRLPIDQVEVSPADQEPALLRWPLPRPPEQVRMAALDAGSEHLAAVAVLTGSPLTVRELGASTLL</sequence>
<dbReference type="GO" id="GO:0016740">
    <property type="term" value="F:transferase activity"/>
    <property type="evidence" value="ECO:0007669"/>
    <property type="project" value="UniProtKB-KW"/>
</dbReference>
<dbReference type="Pfam" id="PF01648">
    <property type="entry name" value="ACPS"/>
    <property type="match status" value="1"/>
</dbReference>
<dbReference type="EMBL" id="JACJID010000010">
    <property type="protein sequence ID" value="MBA8931969.1"/>
    <property type="molecule type" value="Genomic_DNA"/>
</dbReference>
<feature type="domain" description="4'-phosphopantetheinyl transferase N-terminal" evidence="4">
    <location>
        <begin position="17"/>
        <end position="110"/>
    </location>
</feature>
<evidence type="ECO:0000313" key="6">
    <source>
        <dbReference type="Proteomes" id="UP000517916"/>
    </source>
</evidence>
<name>A0ABR6BYH9_9PSEU</name>
<evidence type="ECO:0000256" key="2">
    <source>
        <dbReference type="ARBA" id="ARBA00022679"/>
    </source>
</evidence>
<dbReference type="Gene3D" id="3.90.470.20">
    <property type="entry name" value="4'-phosphopantetheinyl transferase domain"/>
    <property type="match status" value="2"/>
</dbReference>
<keyword evidence="6" id="KW-1185">Reference proteome</keyword>
<keyword evidence="2 5" id="KW-0808">Transferase</keyword>
<dbReference type="InterPro" id="IPR008278">
    <property type="entry name" value="4-PPantetheinyl_Trfase_dom"/>
</dbReference>
<dbReference type="PANTHER" id="PTHR12215">
    <property type="entry name" value="PHOSPHOPANTETHEINE TRANSFERASE"/>
    <property type="match status" value="1"/>
</dbReference>
<accession>A0ABR6BYH9</accession>
<dbReference type="InterPro" id="IPR037143">
    <property type="entry name" value="4-PPantetheinyl_Trfase_dom_sf"/>
</dbReference>
<dbReference type="EC" id="2.7.8.-" evidence="5"/>
<dbReference type="RefSeq" id="WP_158510767.1">
    <property type="nucleotide sequence ID" value="NZ_BAAABQ010000027.1"/>
</dbReference>
<dbReference type="InterPro" id="IPR050559">
    <property type="entry name" value="P-Pant_transferase_sf"/>
</dbReference>